<keyword evidence="1" id="KW-0862">Zinc</keyword>
<dbReference type="InterPro" id="IPR001878">
    <property type="entry name" value="Znf_CCHC"/>
</dbReference>
<dbReference type="EMBL" id="UYJE01007681">
    <property type="protein sequence ID" value="VDI57008.1"/>
    <property type="molecule type" value="Genomic_DNA"/>
</dbReference>
<accession>A0A8B6G0J1</accession>
<evidence type="ECO:0000259" key="3">
    <source>
        <dbReference type="PROSITE" id="PS50158"/>
    </source>
</evidence>
<evidence type="ECO:0000313" key="5">
    <source>
        <dbReference type="Proteomes" id="UP000596742"/>
    </source>
</evidence>
<keyword evidence="1" id="KW-0863">Zinc-finger</keyword>
<evidence type="ECO:0000256" key="1">
    <source>
        <dbReference type="PROSITE-ProRule" id="PRU00047"/>
    </source>
</evidence>
<dbReference type="GO" id="GO:0008270">
    <property type="term" value="F:zinc ion binding"/>
    <property type="evidence" value="ECO:0007669"/>
    <property type="project" value="UniProtKB-KW"/>
</dbReference>
<feature type="domain" description="CCHC-type" evidence="3">
    <location>
        <begin position="245"/>
        <end position="258"/>
    </location>
</feature>
<evidence type="ECO:0000313" key="4">
    <source>
        <dbReference type="EMBL" id="VDI57008.1"/>
    </source>
</evidence>
<dbReference type="Gene3D" id="4.10.60.10">
    <property type="entry name" value="Zinc finger, CCHC-type"/>
    <property type="match status" value="1"/>
</dbReference>
<dbReference type="Proteomes" id="UP000596742">
    <property type="component" value="Unassembled WGS sequence"/>
</dbReference>
<keyword evidence="1" id="KW-0479">Metal-binding</keyword>
<name>A0A8B6G0J1_MYTGA</name>
<dbReference type="InterPro" id="IPR036875">
    <property type="entry name" value="Znf_CCHC_sf"/>
</dbReference>
<keyword evidence="5" id="KW-1185">Reference proteome</keyword>
<feature type="region of interest" description="Disordered" evidence="2">
    <location>
        <begin position="253"/>
        <end position="290"/>
    </location>
</feature>
<organism evidence="4 5">
    <name type="scientific">Mytilus galloprovincialis</name>
    <name type="common">Mediterranean mussel</name>
    <dbReference type="NCBI Taxonomy" id="29158"/>
    <lineage>
        <taxon>Eukaryota</taxon>
        <taxon>Metazoa</taxon>
        <taxon>Spiralia</taxon>
        <taxon>Lophotrochozoa</taxon>
        <taxon>Mollusca</taxon>
        <taxon>Bivalvia</taxon>
        <taxon>Autobranchia</taxon>
        <taxon>Pteriomorphia</taxon>
        <taxon>Mytilida</taxon>
        <taxon>Mytiloidea</taxon>
        <taxon>Mytilidae</taxon>
        <taxon>Mytilinae</taxon>
        <taxon>Mytilus</taxon>
    </lineage>
</organism>
<sequence length="290" mass="32847">MHLCSFTVSEVEWYIESKYIINGKDTLLNCNGTSCLSRGGKKWIGGRNYELLSFNNVSTNSTKYEITVDTTLNYGLKIKNMSFDDFNSIYTCVCGLQQYSRMLDTSYVVYIYPPYIATKTINKEFLKVEMDVYPLQKCHLRFTTPSRSNIIVLNTVRLKEIKKGRSEIYKVAISHSLLQEQIIDCKGYVDVFCEVGPLNYTIINRHHLHGLDNCKDQIVVNPYAKCNNSLQTGHKQETCNNDWVCNSCGKSGHKAKECLQPMDDPTADQDQNGDLNGPDSVPEAANVDNA</sequence>
<comment type="caution">
    <text evidence="4">The sequence shown here is derived from an EMBL/GenBank/DDBJ whole genome shotgun (WGS) entry which is preliminary data.</text>
</comment>
<reference evidence="4" key="1">
    <citation type="submission" date="2018-11" db="EMBL/GenBank/DDBJ databases">
        <authorList>
            <person name="Alioto T."/>
            <person name="Alioto T."/>
        </authorList>
    </citation>
    <scope>NUCLEOTIDE SEQUENCE</scope>
</reference>
<dbReference type="SUPFAM" id="SSF57756">
    <property type="entry name" value="Retrovirus zinc finger-like domains"/>
    <property type="match status" value="1"/>
</dbReference>
<dbReference type="GO" id="GO:0003676">
    <property type="term" value="F:nucleic acid binding"/>
    <property type="evidence" value="ECO:0007669"/>
    <property type="project" value="InterPro"/>
</dbReference>
<protein>
    <recommendedName>
        <fullName evidence="3">CCHC-type domain-containing protein</fullName>
    </recommendedName>
</protein>
<dbReference type="AlphaFoldDB" id="A0A8B6G0J1"/>
<dbReference type="SMART" id="SM00343">
    <property type="entry name" value="ZnF_C2HC"/>
    <property type="match status" value="2"/>
</dbReference>
<evidence type="ECO:0000256" key="2">
    <source>
        <dbReference type="SAM" id="MobiDB-lite"/>
    </source>
</evidence>
<dbReference type="PROSITE" id="PS50158">
    <property type="entry name" value="ZF_CCHC"/>
    <property type="match status" value="1"/>
</dbReference>
<dbReference type="OrthoDB" id="6784331at2759"/>
<gene>
    <name evidence="4" type="ORF">MGAL_10B034505</name>
</gene>
<proteinExistence type="predicted"/>